<proteinExistence type="predicted"/>
<dbReference type="EMBL" id="JARDXE010000014">
    <property type="protein sequence ID" value="MDE8647582.1"/>
    <property type="molecule type" value="Genomic_DNA"/>
</dbReference>
<protein>
    <submittedName>
        <fullName evidence="1">Uncharacterized protein</fullName>
    </submittedName>
</protein>
<accession>A0AAW6LIS6</accession>
<name>A0AAW6LIS6_RHOSG</name>
<evidence type="ECO:0000313" key="2">
    <source>
        <dbReference type="Proteomes" id="UP001217325"/>
    </source>
</evidence>
<reference evidence="1" key="1">
    <citation type="submission" date="2023-02" db="EMBL/GenBank/DDBJ databases">
        <title>A novel hydrolase synthesized by Rhodococcus erythropolis HQ is responsible for the detoxification of Zearalenone.</title>
        <authorList>
            <person name="Hu J."/>
            <person name="Xu J."/>
        </authorList>
    </citation>
    <scope>NUCLEOTIDE SEQUENCE</scope>
    <source>
        <strain evidence="1">HQ</strain>
    </source>
</reference>
<dbReference type="Proteomes" id="UP001217325">
    <property type="component" value="Unassembled WGS sequence"/>
</dbReference>
<gene>
    <name evidence="1" type="ORF">PXH69_21645</name>
</gene>
<evidence type="ECO:0000313" key="1">
    <source>
        <dbReference type="EMBL" id="MDE8647582.1"/>
    </source>
</evidence>
<dbReference type="AlphaFoldDB" id="A0AAW6LIS6"/>
<organism evidence="1 2">
    <name type="scientific">Rhodococcus qingshengii</name>
    <dbReference type="NCBI Taxonomy" id="334542"/>
    <lineage>
        <taxon>Bacteria</taxon>
        <taxon>Bacillati</taxon>
        <taxon>Actinomycetota</taxon>
        <taxon>Actinomycetes</taxon>
        <taxon>Mycobacteriales</taxon>
        <taxon>Nocardiaceae</taxon>
        <taxon>Rhodococcus</taxon>
        <taxon>Rhodococcus erythropolis group</taxon>
    </lineage>
</organism>
<comment type="caution">
    <text evidence="1">The sequence shown here is derived from an EMBL/GenBank/DDBJ whole genome shotgun (WGS) entry which is preliminary data.</text>
</comment>
<sequence length="84" mass="9172">MAEIAFTKTDFGYATADGRWEVRKVPMGGGTTGWAGGRGWSEGHTEFQVTDTHGLAQLSMLGPRHGKIVQRLYEARALIAAHTR</sequence>
<dbReference type="RefSeq" id="WP_275232148.1">
    <property type="nucleotide sequence ID" value="NZ_JARDXE010000014.1"/>
</dbReference>